<evidence type="ECO:0000256" key="5">
    <source>
        <dbReference type="ARBA" id="ARBA00023125"/>
    </source>
</evidence>
<dbReference type="CDD" id="cd13835">
    <property type="entry name" value="IHF_A"/>
    <property type="match status" value="1"/>
</dbReference>
<sequence length="101" mass="11200">MVAKTITRMEIAEAIANKVGLSKQRANQILETALEGMIQGLIKDSQLKISSFASFNIQKKKNRIGRNPKTGQEVMITPRKTVSFRASDILKNRVLKGARSS</sequence>
<name>A0A0K8MEY4_9PROT</name>
<dbReference type="OrthoDB" id="9804203at2"/>
<evidence type="ECO:0000256" key="4">
    <source>
        <dbReference type="ARBA" id="ARBA00023015"/>
    </source>
</evidence>
<protein>
    <recommendedName>
        <fullName evidence="2">Integration host factor subunit alpha</fullName>
    </recommendedName>
</protein>
<proteinExistence type="inferred from homology"/>
<dbReference type="AlphaFoldDB" id="A0A0K8MEY4"/>
<evidence type="ECO:0000313" key="10">
    <source>
        <dbReference type="Proteomes" id="UP000036771"/>
    </source>
</evidence>
<dbReference type="GO" id="GO:0003677">
    <property type="term" value="F:DNA binding"/>
    <property type="evidence" value="ECO:0007669"/>
    <property type="project" value="UniProtKB-KW"/>
</dbReference>
<dbReference type="SMART" id="SM00411">
    <property type="entry name" value="BHL"/>
    <property type="match status" value="1"/>
</dbReference>
<gene>
    <name evidence="9" type="primary">ihfA_5</name>
    <name evidence="9" type="ORF">Cva_01767</name>
</gene>
<keyword evidence="10" id="KW-1185">Reference proteome</keyword>
<dbReference type="Pfam" id="PF00216">
    <property type="entry name" value="Bac_DNA_binding"/>
    <property type="match status" value="1"/>
</dbReference>
<dbReference type="PANTHER" id="PTHR33175:SF2">
    <property type="entry name" value="INTEGRATION HOST FACTOR SUBUNIT ALPHA"/>
    <property type="match status" value="1"/>
</dbReference>
<reference evidence="9 10" key="1">
    <citation type="submission" date="2015-03" db="EMBL/GenBank/DDBJ databases">
        <title>Caedibacter varicaedens, whole genome shotgun sequence.</title>
        <authorList>
            <person name="Suzuki H."/>
            <person name="Dapper A.L."/>
            <person name="Gibson A.K."/>
            <person name="Jackson C."/>
            <person name="Lee H."/>
            <person name="Pejaver V.R."/>
            <person name="Doak T."/>
            <person name="Lynch M."/>
        </authorList>
    </citation>
    <scope>NUCLEOTIDE SEQUENCE [LARGE SCALE GENOMIC DNA]</scope>
</reference>
<evidence type="ECO:0000256" key="3">
    <source>
        <dbReference type="ARBA" id="ARBA00022845"/>
    </source>
</evidence>
<keyword evidence="5" id="KW-0238">DNA-binding</keyword>
<evidence type="ECO:0000256" key="2">
    <source>
        <dbReference type="ARBA" id="ARBA00018329"/>
    </source>
</evidence>
<evidence type="ECO:0000313" key="9">
    <source>
        <dbReference type="EMBL" id="GAO99091.1"/>
    </source>
</evidence>
<keyword evidence="6" id="KW-0804">Transcription</keyword>
<comment type="caution">
    <text evidence="9">The sequence shown here is derived from an EMBL/GenBank/DDBJ whole genome shotgun (WGS) entry which is preliminary data.</text>
</comment>
<dbReference type="Proteomes" id="UP000036771">
    <property type="component" value="Unassembled WGS sequence"/>
</dbReference>
<dbReference type="PRINTS" id="PR01727">
    <property type="entry name" value="DNABINDINGHU"/>
</dbReference>
<organism evidence="9 10">
    <name type="scientific">Caedimonas varicaedens</name>
    <dbReference type="NCBI Taxonomy" id="1629334"/>
    <lineage>
        <taxon>Bacteria</taxon>
        <taxon>Pseudomonadati</taxon>
        <taxon>Pseudomonadota</taxon>
        <taxon>Alphaproteobacteria</taxon>
        <taxon>Holosporales</taxon>
        <taxon>Caedimonadaceae</taxon>
        <taxon>Caedimonas</taxon>
    </lineage>
</organism>
<evidence type="ECO:0000256" key="6">
    <source>
        <dbReference type="ARBA" id="ARBA00023163"/>
    </source>
</evidence>
<dbReference type="EMBL" id="BBVC01000140">
    <property type="protein sequence ID" value="GAO99091.1"/>
    <property type="molecule type" value="Genomic_DNA"/>
</dbReference>
<dbReference type="PROSITE" id="PS00045">
    <property type="entry name" value="HISTONE_LIKE"/>
    <property type="match status" value="1"/>
</dbReference>
<evidence type="ECO:0000256" key="8">
    <source>
        <dbReference type="RuleBase" id="RU003939"/>
    </source>
</evidence>
<dbReference type="GO" id="GO:0006355">
    <property type="term" value="P:regulation of DNA-templated transcription"/>
    <property type="evidence" value="ECO:0007669"/>
    <property type="project" value="InterPro"/>
</dbReference>
<dbReference type="GO" id="GO:0009893">
    <property type="term" value="P:positive regulation of metabolic process"/>
    <property type="evidence" value="ECO:0007669"/>
    <property type="project" value="UniProtKB-ARBA"/>
</dbReference>
<keyword evidence="7" id="KW-0233">DNA recombination</keyword>
<dbReference type="InterPro" id="IPR020816">
    <property type="entry name" value="Histone-like_DNA-bd_CS"/>
</dbReference>
<keyword evidence="4" id="KW-0805">Transcription regulation</keyword>
<dbReference type="PANTHER" id="PTHR33175">
    <property type="entry name" value="DNA-BINDING PROTEIN HU"/>
    <property type="match status" value="1"/>
</dbReference>
<comment type="similarity">
    <text evidence="1 8">Belongs to the bacterial histone-like protein family.</text>
</comment>
<dbReference type="NCBIfam" id="NF001401">
    <property type="entry name" value="PRK00285.1"/>
    <property type="match status" value="1"/>
</dbReference>
<keyword evidence="3" id="KW-0810">Translation regulation</keyword>
<dbReference type="InterPro" id="IPR000119">
    <property type="entry name" value="Hist_DNA-bd"/>
</dbReference>
<dbReference type="GO" id="GO:0030527">
    <property type="term" value="F:structural constituent of chromatin"/>
    <property type="evidence" value="ECO:0007669"/>
    <property type="project" value="InterPro"/>
</dbReference>
<dbReference type="InterPro" id="IPR010992">
    <property type="entry name" value="IHF-like_DNA-bd_dom_sf"/>
</dbReference>
<dbReference type="Gene3D" id="4.10.520.10">
    <property type="entry name" value="IHF-like DNA-binding proteins"/>
    <property type="match status" value="1"/>
</dbReference>
<accession>A0A0K8MEY4</accession>
<evidence type="ECO:0000256" key="7">
    <source>
        <dbReference type="ARBA" id="ARBA00023172"/>
    </source>
</evidence>
<dbReference type="GO" id="GO:0005829">
    <property type="term" value="C:cytosol"/>
    <property type="evidence" value="ECO:0007669"/>
    <property type="project" value="TreeGrafter"/>
</dbReference>
<dbReference type="GO" id="GO:0006310">
    <property type="term" value="P:DNA recombination"/>
    <property type="evidence" value="ECO:0007669"/>
    <property type="project" value="UniProtKB-KW"/>
</dbReference>
<dbReference type="SUPFAM" id="SSF47729">
    <property type="entry name" value="IHF-like DNA-binding proteins"/>
    <property type="match status" value="1"/>
</dbReference>
<evidence type="ECO:0000256" key="1">
    <source>
        <dbReference type="ARBA" id="ARBA00010529"/>
    </source>
</evidence>
<dbReference type="InterPro" id="IPR005684">
    <property type="entry name" value="IHF_alpha"/>
</dbReference>
<dbReference type="STRING" id="1629334.Cva_01767"/>
<dbReference type="GO" id="GO:0006417">
    <property type="term" value="P:regulation of translation"/>
    <property type="evidence" value="ECO:0007669"/>
    <property type="project" value="UniProtKB-KW"/>
</dbReference>